<dbReference type="InterPro" id="IPR005119">
    <property type="entry name" value="LysR_subst-bd"/>
</dbReference>
<protein>
    <submittedName>
        <fullName evidence="7">LysR family transcriptional regulator</fullName>
    </submittedName>
</protein>
<dbReference type="PRINTS" id="PR00039">
    <property type="entry name" value="HTHLYSR"/>
</dbReference>
<dbReference type="SUPFAM" id="SSF46785">
    <property type="entry name" value="Winged helix' DNA-binding domain"/>
    <property type="match status" value="1"/>
</dbReference>
<evidence type="ECO:0000313" key="8">
    <source>
        <dbReference type="Proteomes" id="UP001139971"/>
    </source>
</evidence>
<keyword evidence="5" id="KW-0804">Transcription</keyword>
<dbReference type="PROSITE" id="PS50931">
    <property type="entry name" value="HTH_LYSR"/>
    <property type="match status" value="1"/>
</dbReference>
<evidence type="ECO:0000256" key="2">
    <source>
        <dbReference type="ARBA" id="ARBA00023015"/>
    </source>
</evidence>
<dbReference type="SUPFAM" id="SSF53850">
    <property type="entry name" value="Periplasmic binding protein-like II"/>
    <property type="match status" value="1"/>
</dbReference>
<evidence type="ECO:0000313" key="7">
    <source>
        <dbReference type="EMBL" id="MDC8014624.1"/>
    </source>
</evidence>
<dbReference type="Pfam" id="PF00126">
    <property type="entry name" value="HTH_1"/>
    <property type="match status" value="1"/>
</dbReference>
<dbReference type="InterPro" id="IPR058163">
    <property type="entry name" value="LysR-type_TF_proteobact-type"/>
</dbReference>
<evidence type="ECO:0000256" key="4">
    <source>
        <dbReference type="ARBA" id="ARBA00023159"/>
    </source>
</evidence>
<dbReference type="GO" id="GO:0006351">
    <property type="term" value="P:DNA-templated transcription"/>
    <property type="evidence" value="ECO:0007669"/>
    <property type="project" value="TreeGrafter"/>
</dbReference>
<keyword evidence="8" id="KW-1185">Reference proteome</keyword>
<sequence length="286" mass="30866">MTTRTVSLNALRAFESAARHLSFTRAASELSVTQAAISHQVKALEDRLGVALFRRAPRGLVLTDEGAAMVPMLSDTFGRLSQWLGQIEAGGVQEVVTIGVVGTFAVRLLARLPEFRARCPLVDVRVMTHNNVVDLAGERLDYAIRYGDGAWHGAHAERVLDAPLSPLCSPRTAERLAAPHDLSACTLLRSYRAQDWPAWLAAAGVDGVAARGPQFDSSWIMVQAAIADAGVALAPPAMFDTELAAGRLVRPFAIEIDAGAYWLTRLTTRAPTPGMRAFRDWLLDAG</sequence>
<dbReference type="InterPro" id="IPR036388">
    <property type="entry name" value="WH-like_DNA-bd_sf"/>
</dbReference>
<comment type="similarity">
    <text evidence="1">Belongs to the LysR transcriptional regulatory family.</text>
</comment>
<dbReference type="EMBL" id="JAOVZO020000018">
    <property type="protein sequence ID" value="MDC8014624.1"/>
    <property type="molecule type" value="Genomic_DNA"/>
</dbReference>
<feature type="domain" description="HTH lysR-type" evidence="6">
    <location>
        <begin position="6"/>
        <end position="63"/>
    </location>
</feature>
<dbReference type="InterPro" id="IPR036390">
    <property type="entry name" value="WH_DNA-bd_sf"/>
</dbReference>
<organism evidence="7 8">
    <name type="scientific">Tahibacter soli</name>
    <dbReference type="NCBI Taxonomy" id="2983605"/>
    <lineage>
        <taxon>Bacteria</taxon>
        <taxon>Pseudomonadati</taxon>
        <taxon>Pseudomonadota</taxon>
        <taxon>Gammaproteobacteria</taxon>
        <taxon>Lysobacterales</taxon>
        <taxon>Rhodanobacteraceae</taxon>
        <taxon>Tahibacter</taxon>
    </lineage>
</organism>
<dbReference type="Gene3D" id="3.40.190.10">
    <property type="entry name" value="Periplasmic binding protein-like II"/>
    <property type="match status" value="2"/>
</dbReference>
<keyword evidence="2" id="KW-0805">Transcription regulation</keyword>
<dbReference type="AlphaFoldDB" id="A0A9X4BLT8"/>
<comment type="caution">
    <text evidence="7">The sequence shown here is derived from an EMBL/GenBank/DDBJ whole genome shotgun (WGS) entry which is preliminary data.</text>
</comment>
<accession>A0A9X4BLT8</accession>
<evidence type="ECO:0000256" key="5">
    <source>
        <dbReference type="ARBA" id="ARBA00023163"/>
    </source>
</evidence>
<dbReference type="Gene3D" id="1.10.10.10">
    <property type="entry name" value="Winged helix-like DNA-binding domain superfamily/Winged helix DNA-binding domain"/>
    <property type="match status" value="1"/>
</dbReference>
<evidence type="ECO:0000256" key="3">
    <source>
        <dbReference type="ARBA" id="ARBA00023125"/>
    </source>
</evidence>
<dbReference type="GO" id="GO:0003700">
    <property type="term" value="F:DNA-binding transcription factor activity"/>
    <property type="evidence" value="ECO:0007669"/>
    <property type="project" value="InterPro"/>
</dbReference>
<reference evidence="7" key="1">
    <citation type="submission" date="2023-02" db="EMBL/GenBank/DDBJ databases">
        <title>Tahibacter soli sp. nov. isolated from soil.</title>
        <authorList>
            <person name="Baek J.H."/>
            <person name="Lee J.K."/>
            <person name="Choi D.G."/>
            <person name="Jeon C.O."/>
        </authorList>
    </citation>
    <scope>NUCLEOTIDE SEQUENCE</scope>
    <source>
        <strain evidence="7">BL</strain>
    </source>
</reference>
<keyword evidence="4" id="KW-0010">Activator</keyword>
<gene>
    <name evidence="7" type="ORF">OD750_018920</name>
</gene>
<dbReference type="GO" id="GO:0043565">
    <property type="term" value="F:sequence-specific DNA binding"/>
    <property type="evidence" value="ECO:0007669"/>
    <property type="project" value="TreeGrafter"/>
</dbReference>
<keyword evidence="3" id="KW-0238">DNA-binding</keyword>
<dbReference type="PANTHER" id="PTHR30537">
    <property type="entry name" value="HTH-TYPE TRANSCRIPTIONAL REGULATOR"/>
    <property type="match status" value="1"/>
</dbReference>
<dbReference type="PANTHER" id="PTHR30537:SF70">
    <property type="entry name" value="HTH-TYPE TRANSCRIPTIONAL ACTIVATOR AMPR"/>
    <property type="match status" value="1"/>
</dbReference>
<name>A0A9X4BLT8_9GAMM</name>
<dbReference type="Pfam" id="PF03466">
    <property type="entry name" value="LysR_substrate"/>
    <property type="match status" value="1"/>
</dbReference>
<evidence type="ECO:0000259" key="6">
    <source>
        <dbReference type="PROSITE" id="PS50931"/>
    </source>
</evidence>
<evidence type="ECO:0000256" key="1">
    <source>
        <dbReference type="ARBA" id="ARBA00009437"/>
    </source>
</evidence>
<dbReference type="InterPro" id="IPR000847">
    <property type="entry name" value="LysR_HTH_N"/>
</dbReference>
<dbReference type="Proteomes" id="UP001139971">
    <property type="component" value="Unassembled WGS sequence"/>
</dbReference>
<proteinExistence type="inferred from homology"/>
<dbReference type="FunFam" id="1.10.10.10:FF:000038">
    <property type="entry name" value="Glycine cleavage system transcriptional activator"/>
    <property type="match status" value="1"/>
</dbReference>